<dbReference type="PANTHER" id="PTHR37474:SF1">
    <property type="entry name" value="2'-5' RNA LIGASE FAMILY PROTEIN"/>
    <property type="match status" value="1"/>
</dbReference>
<dbReference type="RefSeq" id="WP_391934140.1">
    <property type="nucleotide sequence ID" value="NZ_JBIBSM010000005.1"/>
</dbReference>
<dbReference type="Proteomes" id="UP001603013">
    <property type="component" value="Unassembled WGS sequence"/>
</dbReference>
<proteinExistence type="predicted"/>
<evidence type="ECO:0000259" key="1">
    <source>
        <dbReference type="Pfam" id="PF04457"/>
    </source>
</evidence>
<dbReference type="InterPro" id="IPR040459">
    <property type="entry name" value="MJ1316"/>
</dbReference>
<name>A0ABW6YAY2_9ACTN</name>
<comment type="caution">
    <text evidence="2">The sequence shown here is derived from an EMBL/GenBank/DDBJ whole genome shotgun (WGS) entry which is preliminary data.</text>
</comment>
<dbReference type="EMBL" id="JBIBSM010000005">
    <property type="protein sequence ID" value="MFF8276731.1"/>
    <property type="molecule type" value="Genomic_DNA"/>
</dbReference>
<dbReference type="SUPFAM" id="SSF55144">
    <property type="entry name" value="LigT-like"/>
    <property type="match status" value="1"/>
</dbReference>
<dbReference type="InterPro" id="IPR009097">
    <property type="entry name" value="Cyclic_Pdiesterase"/>
</dbReference>
<dbReference type="Pfam" id="PF13563">
    <property type="entry name" value="2_5_RNA_ligase2"/>
    <property type="match status" value="1"/>
</dbReference>
<dbReference type="Pfam" id="PF04457">
    <property type="entry name" value="MJ1316"/>
    <property type="match status" value="1"/>
</dbReference>
<keyword evidence="3" id="KW-1185">Reference proteome</keyword>
<gene>
    <name evidence="2" type="ORF">ACF05T_11570</name>
</gene>
<protein>
    <submittedName>
        <fullName evidence="2">RNA repair domain-containing protein</fullName>
    </submittedName>
</protein>
<evidence type="ECO:0000313" key="2">
    <source>
        <dbReference type="EMBL" id="MFF8276731.1"/>
    </source>
</evidence>
<dbReference type="PANTHER" id="PTHR37474">
    <property type="entry name" value="RNA LIGASE/CYCLIC NUCLEOTIDE PHOSPHODIESTERASE"/>
    <property type="match status" value="1"/>
</dbReference>
<feature type="domain" description="MJ1316 RNA cyclic group end recognition" evidence="1">
    <location>
        <begin position="1"/>
        <end position="65"/>
    </location>
</feature>
<accession>A0ABW6YAY2</accession>
<reference evidence="2 3" key="1">
    <citation type="submission" date="2024-10" db="EMBL/GenBank/DDBJ databases">
        <title>The Natural Products Discovery Center: Release of the First 8490 Sequenced Strains for Exploring Actinobacteria Biosynthetic Diversity.</title>
        <authorList>
            <person name="Kalkreuter E."/>
            <person name="Kautsar S.A."/>
            <person name="Yang D."/>
            <person name="Bader C.D."/>
            <person name="Teijaro C.N."/>
            <person name="Fluegel L."/>
            <person name="Davis C.M."/>
            <person name="Simpson J.R."/>
            <person name="Lauterbach L."/>
            <person name="Steele A.D."/>
            <person name="Gui C."/>
            <person name="Meng S."/>
            <person name="Li G."/>
            <person name="Viehrig K."/>
            <person name="Ye F."/>
            <person name="Su P."/>
            <person name="Kiefer A.F."/>
            <person name="Nichols A."/>
            <person name="Cepeda A.J."/>
            <person name="Yan W."/>
            <person name="Fan B."/>
            <person name="Jiang Y."/>
            <person name="Adhikari A."/>
            <person name="Zheng C.-J."/>
            <person name="Schuster L."/>
            <person name="Cowan T.M."/>
            <person name="Smanski M.J."/>
            <person name="Chevrette M.G."/>
            <person name="De Carvalho L.P.S."/>
            <person name="Shen B."/>
        </authorList>
    </citation>
    <scope>NUCLEOTIDE SEQUENCE [LARGE SCALE GENOMIC DNA]</scope>
    <source>
        <strain evidence="2 3">NPDC015755</strain>
    </source>
</reference>
<evidence type="ECO:0000313" key="3">
    <source>
        <dbReference type="Proteomes" id="UP001603013"/>
    </source>
</evidence>
<dbReference type="Gene3D" id="3.90.1140.10">
    <property type="entry name" value="Cyclic phosphodiesterase"/>
    <property type="match status" value="1"/>
</dbReference>
<sequence>MHTSDEVYHQVIWDPRLDPERFVMGIAERGAPPKRVALPDFVPGGEIPWHRVLFFEADGEIVWDRASHVDRLRETAAGKPPEPPPPVLAVPPTHRTAVAWIPPHELWPPLQHIRREHDRQIHRWPPHVNVLFGFVPEDDFPRAAPLVASALAGVPAFRARLEGVHWFGHREDATVWIDPAAAGEEPWARLRDALESRFPLCGGHSKGYTPHLSLGRSHDPHRLAADAEALLGTMTTRVTELVLLSRRGEEPMRVRAVVRLGTGDVRWAPD</sequence>
<organism evidence="2 3">
    <name type="scientific">Streptomyces lateritius</name>
    <dbReference type="NCBI Taxonomy" id="67313"/>
    <lineage>
        <taxon>Bacteria</taxon>
        <taxon>Bacillati</taxon>
        <taxon>Actinomycetota</taxon>
        <taxon>Actinomycetes</taxon>
        <taxon>Kitasatosporales</taxon>
        <taxon>Streptomycetaceae</taxon>
        <taxon>Streptomyces</taxon>
    </lineage>
</organism>